<feature type="transmembrane region" description="Helical" evidence="2">
    <location>
        <begin position="124"/>
        <end position="142"/>
    </location>
</feature>
<comment type="caution">
    <text evidence="3">The sequence shown here is derived from an EMBL/GenBank/DDBJ whole genome shotgun (WGS) entry which is preliminary data.</text>
</comment>
<feature type="compositionally biased region" description="Acidic residues" evidence="1">
    <location>
        <begin position="30"/>
        <end position="41"/>
    </location>
</feature>
<feature type="compositionally biased region" description="Polar residues" evidence="1">
    <location>
        <begin position="16"/>
        <end position="28"/>
    </location>
</feature>
<protein>
    <recommendedName>
        <fullName evidence="5">Fatty acid desaturase domain-containing protein</fullName>
    </recommendedName>
</protein>
<name>A0A150GA73_GONPE</name>
<evidence type="ECO:0008006" key="5">
    <source>
        <dbReference type="Google" id="ProtNLM"/>
    </source>
</evidence>
<feature type="compositionally biased region" description="Low complexity" evidence="1">
    <location>
        <begin position="1"/>
        <end position="15"/>
    </location>
</feature>
<dbReference type="OrthoDB" id="10260134at2759"/>
<feature type="transmembrane region" description="Helical" evidence="2">
    <location>
        <begin position="97"/>
        <end position="118"/>
    </location>
</feature>
<keyword evidence="2" id="KW-0812">Transmembrane</keyword>
<evidence type="ECO:0000313" key="4">
    <source>
        <dbReference type="Proteomes" id="UP000075714"/>
    </source>
</evidence>
<dbReference type="PANTHER" id="PTHR32100">
    <property type="entry name" value="OMEGA-6 FATTY ACID DESATURASE, CHLOROPLASTIC"/>
    <property type="match status" value="1"/>
</dbReference>
<accession>A0A150GA73</accession>
<evidence type="ECO:0000256" key="1">
    <source>
        <dbReference type="SAM" id="MobiDB-lite"/>
    </source>
</evidence>
<keyword evidence="2" id="KW-1133">Transmembrane helix</keyword>
<feature type="region of interest" description="Disordered" evidence="1">
    <location>
        <begin position="442"/>
        <end position="479"/>
    </location>
</feature>
<gene>
    <name evidence="3" type="ORF">GPECTOR_41g712</name>
</gene>
<dbReference type="GO" id="GO:0006629">
    <property type="term" value="P:lipid metabolic process"/>
    <property type="evidence" value="ECO:0007669"/>
    <property type="project" value="InterPro"/>
</dbReference>
<evidence type="ECO:0000256" key="2">
    <source>
        <dbReference type="SAM" id="Phobius"/>
    </source>
</evidence>
<dbReference type="InterPro" id="IPR012171">
    <property type="entry name" value="Fatty_acid_desaturase"/>
</dbReference>
<feature type="transmembrane region" description="Helical" evidence="2">
    <location>
        <begin position="290"/>
        <end position="309"/>
    </location>
</feature>
<feature type="compositionally biased region" description="Low complexity" evidence="1">
    <location>
        <begin position="442"/>
        <end position="464"/>
    </location>
</feature>
<dbReference type="Proteomes" id="UP000075714">
    <property type="component" value="Unassembled WGS sequence"/>
</dbReference>
<keyword evidence="2" id="KW-0472">Membrane</keyword>
<evidence type="ECO:0000313" key="3">
    <source>
        <dbReference type="EMBL" id="KXZ46747.1"/>
    </source>
</evidence>
<feature type="region of interest" description="Disordered" evidence="1">
    <location>
        <begin position="1"/>
        <end position="49"/>
    </location>
</feature>
<organism evidence="3 4">
    <name type="scientific">Gonium pectorale</name>
    <name type="common">Green alga</name>
    <dbReference type="NCBI Taxonomy" id="33097"/>
    <lineage>
        <taxon>Eukaryota</taxon>
        <taxon>Viridiplantae</taxon>
        <taxon>Chlorophyta</taxon>
        <taxon>core chlorophytes</taxon>
        <taxon>Chlorophyceae</taxon>
        <taxon>CS clade</taxon>
        <taxon>Chlamydomonadales</taxon>
        <taxon>Volvocaceae</taxon>
        <taxon>Gonium</taxon>
    </lineage>
</organism>
<dbReference type="GO" id="GO:0016491">
    <property type="term" value="F:oxidoreductase activity"/>
    <property type="evidence" value="ECO:0007669"/>
    <property type="project" value="InterPro"/>
</dbReference>
<feature type="transmembrane region" description="Helical" evidence="2">
    <location>
        <begin position="256"/>
        <end position="278"/>
    </location>
</feature>
<sequence length="479" mass="51557">MASASAANTASSALADQQQRSGSSNNGDQAEAEDDEDEAELDPGATLLDGLGPTQKYVFADEWGYTNVGADLPSGTHPSIFSSLLPPELFAFSPLRAAASVAVPLAVMAAGYGWLWYWHSICPGWQVALCGCLIGTAYAGLFKVAHECARLAFVPHAPELQNALGMLLMLPSLYSFPVWRLGTLHHMLHTNMLWKDHWGWHPLTKLELAMDLLEGRGLRVACLRAVMASPLKLLASIGHWVRHWEALDLRRFHPGSYVGVLAGWAAPALFAGLVFPAIVSAGGLSALFTYYLLPWLVFHFWLSTLSLVAHTAPHVPWRPDDGDYDAGRAVVCGTVTLRLPRPLELLLNEANYGLPQAVAPGLPLWGAREGYELLKKRLGPYLTEGGLSLKLLTNHVTKWQVYDEETDTYRPFEEVMEELETDLGQLDSELGAEMRKALEEAQAGLQAGPAAAAASASATTATELQGGGSSSSGPGLAPA</sequence>
<dbReference type="AlphaFoldDB" id="A0A150GA73"/>
<proteinExistence type="predicted"/>
<reference evidence="4" key="1">
    <citation type="journal article" date="2016" name="Nat. Commun.">
        <title>The Gonium pectorale genome demonstrates co-option of cell cycle regulation during the evolution of multicellularity.</title>
        <authorList>
            <person name="Hanschen E.R."/>
            <person name="Marriage T.N."/>
            <person name="Ferris P.J."/>
            <person name="Hamaji T."/>
            <person name="Toyoda A."/>
            <person name="Fujiyama A."/>
            <person name="Neme R."/>
            <person name="Noguchi H."/>
            <person name="Minakuchi Y."/>
            <person name="Suzuki M."/>
            <person name="Kawai-Toyooka H."/>
            <person name="Smith D.R."/>
            <person name="Sparks H."/>
            <person name="Anderson J."/>
            <person name="Bakaric R."/>
            <person name="Luria V."/>
            <person name="Karger A."/>
            <person name="Kirschner M.W."/>
            <person name="Durand P.M."/>
            <person name="Michod R.E."/>
            <person name="Nozaki H."/>
            <person name="Olson B.J."/>
        </authorList>
    </citation>
    <scope>NUCLEOTIDE SEQUENCE [LARGE SCALE GENOMIC DNA]</scope>
    <source>
        <strain evidence="4">NIES-2863</strain>
    </source>
</reference>
<keyword evidence="4" id="KW-1185">Reference proteome</keyword>
<dbReference type="EMBL" id="LSYV01000042">
    <property type="protein sequence ID" value="KXZ46747.1"/>
    <property type="molecule type" value="Genomic_DNA"/>
</dbReference>